<dbReference type="InterPro" id="IPR038109">
    <property type="entry name" value="DNA_bind_recomb_sf"/>
</dbReference>
<feature type="domain" description="Resolvase/invertase-type recombinase catalytic" evidence="1">
    <location>
        <begin position="3"/>
        <end position="147"/>
    </location>
</feature>
<reference evidence="3" key="1">
    <citation type="submission" date="2020-08" db="EMBL/GenBank/DDBJ databases">
        <title>Genome public.</title>
        <authorList>
            <person name="Liu C."/>
            <person name="Sun Q."/>
        </authorList>
    </citation>
    <scope>NUCLEOTIDE SEQUENCE</scope>
    <source>
        <strain evidence="3">NSJ-53</strain>
    </source>
</reference>
<organism evidence="3 4">
    <name type="scientific">Gehongia tenuis</name>
    <dbReference type="NCBI Taxonomy" id="2763655"/>
    <lineage>
        <taxon>Bacteria</taxon>
        <taxon>Bacillati</taxon>
        <taxon>Bacillota</taxon>
        <taxon>Clostridia</taxon>
        <taxon>Christensenellales</taxon>
        <taxon>Christensenellaceae</taxon>
        <taxon>Gehongia</taxon>
    </lineage>
</organism>
<dbReference type="InterPro" id="IPR036162">
    <property type="entry name" value="Resolvase-like_N_sf"/>
</dbReference>
<dbReference type="Pfam" id="PF07508">
    <property type="entry name" value="Recombinase"/>
    <property type="match status" value="1"/>
</dbReference>
<evidence type="ECO:0000313" key="4">
    <source>
        <dbReference type="Proteomes" id="UP000623172"/>
    </source>
</evidence>
<dbReference type="InterPro" id="IPR006119">
    <property type="entry name" value="Resolv_N"/>
</dbReference>
<protein>
    <submittedName>
        <fullName evidence="3">Recombinase family protein</fullName>
    </submittedName>
</protein>
<evidence type="ECO:0000259" key="1">
    <source>
        <dbReference type="PROSITE" id="PS51736"/>
    </source>
</evidence>
<dbReference type="GO" id="GO:0000150">
    <property type="term" value="F:DNA strand exchange activity"/>
    <property type="evidence" value="ECO:0007669"/>
    <property type="project" value="InterPro"/>
</dbReference>
<dbReference type="Pfam" id="PF13408">
    <property type="entry name" value="Zn_ribbon_recom"/>
    <property type="match status" value="1"/>
</dbReference>
<dbReference type="SUPFAM" id="SSF53041">
    <property type="entry name" value="Resolvase-like"/>
    <property type="match status" value="1"/>
</dbReference>
<gene>
    <name evidence="3" type="ORF">H8696_09065</name>
</gene>
<dbReference type="Gene3D" id="3.40.50.1390">
    <property type="entry name" value="Resolvase, N-terminal catalytic domain"/>
    <property type="match status" value="1"/>
</dbReference>
<dbReference type="InterPro" id="IPR011109">
    <property type="entry name" value="DNA_bind_recombinase_dom"/>
</dbReference>
<accession>A0A926HQQ8</accession>
<dbReference type="PROSITE" id="PS51736">
    <property type="entry name" value="RECOMBINASES_3"/>
    <property type="match status" value="1"/>
</dbReference>
<name>A0A926HQQ8_9FIRM</name>
<dbReference type="RefSeq" id="WP_249316917.1">
    <property type="nucleotide sequence ID" value="NZ_JACRSR010000004.1"/>
</dbReference>
<comment type="caution">
    <text evidence="3">The sequence shown here is derived from an EMBL/GenBank/DDBJ whole genome shotgun (WGS) entry which is preliminary data.</text>
</comment>
<dbReference type="PROSITE" id="PS51737">
    <property type="entry name" value="RECOMBINASE_DNA_BIND"/>
    <property type="match status" value="1"/>
</dbReference>
<dbReference type="SMART" id="SM00857">
    <property type="entry name" value="Resolvase"/>
    <property type="match status" value="1"/>
</dbReference>
<dbReference type="InterPro" id="IPR025827">
    <property type="entry name" value="Zn_ribbon_recom_dom"/>
</dbReference>
<evidence type="ECO:0000313" key="3">
    <source>
        <dbReference type="EMBL" id="MBC8531995.1"/>
    </source>
</evidence>
<dbReference type="GO" id="GO:0003677">
    <property type="term" value="F:DNA binding"/>
    <property type="evidence" value="ECO:0007669"/>
    <property type="project" value="InterPro"/>
</dbReference>
<dbReference type="EMBL" id="JACRSR010000004">
    <property type="protein sequence ID" value="MBC8531995.1"/>
    <property type="molecule type" value="Genomic_DNA"/>
</dbReference>
<dbReference type="AlphaFoldDB" id="A0A926HQQ8"/>
<dbReference type="InterPro" id="IPR050639">
    <property type="entry name" value="SSR_resolvase"/>
</dbReference>
<sequence length="514" mass="58894">MKNAVIYARFSSHAQNEQSIEGQLRVCHEFAKREGYTVIGEYIDRAISGRSDDRPEFQRMISDARKRAFQFVIVYKLDRFTRNRYDSAIYKHKLKQYGVKVLSAMENIGDNPESIILEAVLEASAEYYSVDLSQKIKRGRQDSATKGKFVGGRVPIGYKSIGGQLVIDEAKAPIIKYAFEEYAKGTKKRDIIAELNARGLRNLNGNPYGCTALQTALKNKKYVGILEQSGVVVEGGCPAIIDKETFSKVQERLEKNRRQGAKNKAKIEYLLTGKLFCGYCGSPMQGVSGTGKNGKRWSYYQCPKRRRKEGCNKLNEKKDFLEWYIVEQTVEYVLVPERMKHIAAAVVAQYDSEFNDGKVKEMERRIAWLEREIAKIANTVIDMPKEGRKPLYDKIEQYGLEKTDIEIDLAKMKVANRIRFTEKDIMAWLKVFCKGDLFDMDFRRRIIDVLVNSVYLYDDKTVIYYNIKGGKQVSYIDMLENTESIETFEDPLDSSNDRISNGLLHQKGILPVKG</sequence>
<evidence type="ECO:0000259" key="2">
    <source>
        <dbReference type="PROSITE" id="PS51737"/>
    </source>
</evidence>
<keyword evidence="4" id="KW-1185">Reference proteome</keyword>
<dbReference type="Gene3D" id="3.90.1750.20">
    <property type="entry name" value="Putative Large Serine Recombinase, Chain B, Domain 2"/>
    <property type="match status" value="1"/>
</dbReference>
<dbReference type="CDD" id="cd00338">
    <property type="entry name" value="Ser_Recombinase"/>
    <property type="match status" value="1"/>
</dbReference>
<dbReference type="Proteomes" id="UP000623172">
    <property type="component" value="Unassembled WGS sequence"/>
</dbReference>
<proteinExistence type="predicted"/>
<dbReference type="PANTHER" id="PTHR30461">
    <property type="entry name" value="DNA-INVERTASE FROM LAMBDOID PROPHAGE"/>
    <property type="match status" value="1"/>
</dbReference>
<dbReference type="Pfam" id="PF00239">
    <property type="entry name" value="Resolvase"/>
    <property type="match status" value="1"/>
</dbReference>
<feature type="domain" description="Recombinase" evidence="2">
    <location>
        <begin position="155"/>
        <end position="259"/>
    </location>
</feature>
<dbReference type="PANTHER" id="PTHR30461:SF23">
    <property type="entry name" value="DNA RECOMBINASE-RELATED"/>
    <property type="match status" value="1"/>
</dbReference>